<keyword evidence="4" id="KW-1185">Reference proteome</keyword>
<dbReference type="Gene3D" id="3.40.50.720">
    <property type="entry name" value="NAD(P)-binding Rossmann-like Domain"/>
    <property type="match status" value="1"/>
</dbReference>
<dbReference type="InterPro" id="IPR036291">
    <property type="entry name" value="NAD(P)-bd_dom_sf"/>
</dbReference>
<keyword evidence="2" id="KW-0560">Oxidoreductase</keyword>
<dbReference type="InterPro" id="IPR002347">
    <property type="entry name" value="SDR_fam"/>
</dbReference>
<accession>A0A2V1DK55</accession>
<dbReference type="EMBL" id="KZ805412">
    <property type="protein sequence ID" value="PVH98500.1"/>
    <property type="molecule type" value="Genomic_DNA"/>
</dbReference>
<proteinExistence type="inferred from homology"/>
<dbReference type="Proteomes" id="UP000244855">
    <property type="component" value="Unassembled WGS sequence"/>
</dbReference>
<evidence type="ECO:0000256" key="1">
    <source>
        <dbReference type="ARBA" id="ARBA00006484"/>
    </source>
</evidence>
<dbReference type="PANTHER" id="PTHR24320:SF283">
    <property type="entry name" value="RETINOL DEHYDROGENASE 11"/>
    <property type="match status" value="1"/>
</dbReference>
<evidence type="ECO:0000256" key="2">
    <source>
        <dbReference type="ARBA" id="ARBA00023002"/>
    </source>
</evidence>
<dbReference type="GO" id="GO:0016491">
    <property type="term" value="F:oxidoreductase activity"/>
    <property type="evidence" value="ECO:0007669"/>
    <property type="project" value="UniProtKB-KW"/>
</dbReference>
<reference evidence="3 4" key="1">
    <citation type="journal article" date="2018" name="Sci. Rep.">
        <title>Comparative genomics provides insights into the lifestyle and reveals functional heterogeneity of dark septate endophytic fungi.</title>
        <authorList>
            <person name="Knapp D.G."/>
            <person name="Nemeth J.B."/>
            <person name="Barry K."/>
            <person name="Hainaut M."/>
            <person name="Henrissat B."/>
            <person name="Johnson J."/>
            <person name="Kuo A."/>
            <person name="Lim J.H.P."/>
            <person name="Lipzen A."/>
            <person name="Nolan M."/>
            <person name="Ohm R.A."/>
            <person name="Tamas L."/>
            <person name="Grigoriev I.V."/>
            <person name="Spatafora J.W."/>
            <person name="Nagy L.G."/>
            <person name="Kovacs G.M."/>
        </authorList>
    </citation>
    <scope>NUCLEOTIDE SEQUENCE [LARGE SCALE GENOMIC DNA]</scope>
    <source>
        <strain evidence="3 4">DSE2036</strain>
    </source>
</reference>
<dbReference type="PANTHER" id="PTHR24320">
    <property type="entry name" value="RETINOL DEHYDROGENASE"/>
    <property type="match status" value="1"/>
</dbReference>
<protein>
    <submittedName>
        <fullName evidence="3">Retinol dehydrogenase 13</fullName>
    </submittedName>
</protein>
<dbReference type="STRING" id="97972.A0A2V1DK55"/>
<gene>
    <name evidence="3" type="ORF">DM02DRAFT_643565</name>
</gene>
<dbReference type="OrthoDB" id="191139at2759"/>
<dbReference type="Pfam" id="PF00106">
    <property type="entry name" value="adh_short"/>
    <property type="match status" value="1"/>
</dbReference>
<dbReference type="PRINTS" id="PR00081">
    <property type="entry name" value="GDHRDH"/>
</dbReference>
<evidence type="ECO:0000313" key="4">
    <source>
        <dbReference type="Proteomes" id="UP000244855"/>
    </source>
</evidence>
<organism evidence="3 4">
    <name type="scientific">Periconia macrospinosa</name>
    <dbReference type="NCBI Taxonomy" id="97972"/>
    <lineage>
        <taxon>Eukaryota</taxon>
        <taxon>Fungi</taxon>
        <taxon>Dikarya</taxon>
        <taxon>Ascomycota</taxon>
        <taxon>Pezizomycotina</taxon>
        <taxon>Dothideomycetes</taxon>
        <taxon>Pleosporomycetidae</taxon>
        <taxon>Pleosporales</taxon>
        <taxon>Massarineae</taxon>
        <taxon>Periconiaceae</taxon>
        <taxon>Periconia</taxon>
    </lineage>
</organism>
<evidence type="ECO:0000313" key="3">
    <source>
        <dbReference type="EMBL" id="PVH98500.1"/>
    </source>
</evidence>
<comment type="similarity">
    <text evidence="1">Belongs to the short-chain dehydrogenases/reductases (SDR) family.</text>
</comment>
<dbReference type="SUPFAM" id="SSF51735">
    <property type="entry name" value="NAD(P)-binding Rossmann-fold domains"/>
    <property type="match status" value="1"/>
</dbReference>
<name>A0A2V1DK55_9PLEO</name>
<dbReference type="AlphaFoldDB" id="A0A2V1DK55"/>
<sequence>MASISAKDLAQSHASKIQGKVVLTTGVSPSGLGAAFVKAIAASQPALLILAGRNITKVEETAKQLAAENPTLSIKTRLLQLDLSSLEAVRTAADTINGWSDVPHIDVLVNNAGIMAVDYALSPEGFESQLATNHLGPFLFTNLIMGKLLASAAPRVVMVSSDGHRLGGFRFGDYKFHDGESYNKWQAYGQSKTANMLTAVSLAEKLGSKHNFLSFSLHPGVIGTSLGDHIDWNVEYAGLQNIDRMMGNAEGWNASFDFVSHDEGCATHVVAAFDTDIAGQNGAYLEKGQIVAEDSNRIKPWATSRVEAEKLWKLSEKLVGQTFSY</sequence>